<dbReference type="Proteomes" id="UP000240490">
    <property type="component" value="Unassembled WGS sequence"/>
</dbReference>
<evidence type="ECO:0000259" key="1">
    <source>
        <dbReference type="Pfam" id="PF13304"/>
    </source>
</evidence>
<dbReference type="PANTHER" id="PTHR43581:SF2">
    <property type="entry name" value="EXCINUCLEASE ATPASE SUBUNIT"/>
    <property type="match status" value="1"/>
</dbReference>
<accession>A0A2R6AZG9</accession>
<dbReference type="Pfam" id="PF13304">
    <property type="entry name" value="AAA_21"/>
    <property type="match status" value="1"/>
</dbReference>
<protein>
    <submittedName>
        <fullName evidence="3">Uncharacterized protein</fullName>
    </submittedName>
</protein>
<reference evidence="3 4" key="1">
    <citation type="submission" date="2017-04" db="EMBL/GenBank/DDBJ databases">
        <title>Novel microbial lineages endemic to geothermal iron-oxide mats fill important gaps in the evolutionary history of Archaea.</title>
        <authorList>
            <person name="Jay Z.J."/>
            <person name="Beam J.P."/>
            <person name="Dlakic M."/>
            <person name="Rusch D.B."/>
            <person name="Kozubal M.A."/>
            <person name="Inskeep W.P."/>
        </authorList>
    </citation>
    <scope>NUCLEOTIDE SEQUENCE [LARGE SCALE GENOMIC DNA]</scope>
    <source>
        <strain evidence="3">ECH_B_SAG-M15</strain>
    </source>
</reference>
<name>A0A2R6AZG9_9ARCH</name>
<proteinExistence type="predicted"/>
<dbReference type="InterPro" id="IPR027417">
    <property type="entry name" value="P-loop_NTPase"/>
</dbReference>
<dbReference type="GO" id="GO:0005524">
    <property type="term" value="F:ATP binding"/>
    <property type="evidence" value="ECO:0007669"/>
    <property type="project" value="InterPro"/>
</dbReference>
<dbReference type="InterPro" id="IPR034139">
    <property type="entry name" value="TOPRIM_OLD"/>
</dbReference>
<evidence type="ECO:0000313" key="4">
    <source>
        <dbReference type="Proteomes" id="UP000240490"/>
    </source>
</evidence>
<evidence type="ECO:0000259" key="2">
    <source>
        <dbReference type="Pfam" id="PF20469"/>
    </source>
</evidence>
<feature type="domain" description="OLD protein-like TOPRIM" evidence="2">
    <location>
        <begin position="448"/>
        <end position="513"/>
    </location>
</feature>
<sequence>AVREWLALSLIWDYATVPHDLKSFSEFLTDNWEKLVDVAPVVRGVTFKSTLSTLYPWSLTFKLSWGAKKHTYELFKGLRGKGLPNTMESVSKLVFDELGKRGYSFPPNQPPTIPGTPQPLGLDTLIDQASLKFAWIRMPTVQLDVIGQSEAGAVRQTSVYADFTRFLMERGWGTIEISFEQLFALIFNTSLVVLDQWRGRPPEHVELAEEAVEESSWIKAQIEQATQGLPRLQVFDLESAVRKLFELCHSRLPEERKRFGEIVQEMTKITGLRPVFVVERLDKNVPKTTTELRLLQEPASQGVPAGLVPPSVEKLEKRRVYAYRLVFEESGGRTLGLEQAAAGDIETLLILTAVIGYQGRVVVLDEPGQSVHPARQRKLLEEFRRAAEENNQLIAITHSPHFVSSDLLERTIRITPGKEGSHVHALARSFPKRELKFIEKNDAFAQALFSRLALVCEGETEYFTALISLPKALKVNTLADLEIVPILSEGDSSIDRHCEILEKLGVEYHVFCDEKAVGTDRAQGAVRKYREKCFPVPCDDTWDYLKKSFEKEFDECEKNLSSYKHKDMAVLRCVLENTRPPDIVEELAKTISELLKSFT</sequence>
<organism evidence="3 4">
    <name type="scientific">Candidatus Marsarchaeota G2 archaeon ECH_B_SAG-M15</name>
    <dbReference type="NCBI Taxonomy" id="1978162"/>
    <lineage>
        <taxon>Archaea</taxon>
        <taxon>Candidatus Marsarchaeota</taxon>
        <taxon>Candidatus Marsarchaeota group 2</taxon>
    </lineage>
</organism>
<dbReference type="GO" id="GO:0016887">
    <property type="term" value="F:ATP hydrolysis activity"/>
    <property type="evidence" value="ECO:0007669"/>
    <property type="project" value="InterPro"/>
</dbReference>
<feature type="domain" description="ATPase AAA-type core" evidence="1">
    <location>
        <begin position="327"/>
        <end position="404"/>
    </location>
</feature>
<dbReference type="Gene3D" id="3.40.50.300">
    <property type="entry name" value="P-loop containing nucleotide triphosphate hydrolases"/>
    <property type="match status" value="1"/>
</dbReference>
<dbReference type="Pfam" id="PF20469">
    <property type="entry name" value="OLD-like_TOPRIM"/>
    <property type="match status" value="1"/>
</dbReference>
<feature type="non-terminal residue" evidence="3">
    <location>
        <position position="1"/>
    </location>
</feature>
<dbReference type="SUPFAM" id="SSF52540">
    <property type="entry name" value="P-loop containing nucleoside triphosphate hydrolases"/>
    <property type="match status" value="1"/>
</dbReference>
<gene>
    <name evidence="3" type="ORF">B9Q08_02280</name>
</gene>
<dbReference type="EMBL" id="NEXJ01000038">
    <property type="protein sequence ID" value="PSN91787.1"/>
    <property type="molecule type" value="Genomic_DNA"/>
</dbReference>
<comment type="caution">
    <text evidence="3">The sequence shown here is derived from an EMBL/GenBank/DDBJ whole genome shotgun (WGS) entry which is preliminary data.</text>
</comment>
<dbReference type="CDD" id="cd00267">
    <property type="entry name" value="ABC_ATPase"/>
    <property type="match status" value="1"/>
</dbReference>
<dbReference type="InterPro" id="IPR003959">
    <property type="entry name" value="ATPase_AAA_core"/>
</dbReference>
<dbReference type="InterPro" id="IPR051396">
    <property type="entry name" value="Bact_Antivir_Def_Nuclease"/>
</dbReference>
<dbReference type="PANTHER" id="PTHR43581">
    <property type="entry name" value="ATP/GTP PHOSPHATASE"/>
    <property type="match status" value="1"/>
</dbReference>
<evidence type="ECO:0000313" key="3">
    <source>
        <dbReference type="EMBL" id="PSN91787.1"/>
    </source>
</evidence>
<dbReference type="AlphaFoldDB" id="A0A2R6AZG9"/>